<evidence type="ECO:0000313" key="3">
    <source>
        <dbReference type="Proteomes" id="UP001179121"/>
    </source>
</evidence>
<dbReference type="Proteomes" id="UP001179121">
    <property type="component" value="Chromosome"/>
</dbReference>
<keyword evidence="1" id="KW-0472">Membrane</keyword>
<sequence length="210" mass="24068">MSDFSAALRVVEINTKSGFYSDETAYVIVTTRLEGCLNSFKHEEWSERLKPYDLIEVTGSIKFVMSTRKVEEHDFLDAEERCVGTLSLDEIHPQKRDKSNYQVYFEAALPLDALRQGTLVPGTTMRLRSGLDFPSRTNELACGEVLKTQLVRMELETHFEPHPSLILKEVRDEKQKIERARKRAWAKPVLHILKLLIMGVGLATLLYLLT</sequence>
<accession>A0AA86MW81</accession>
<keyword evidence="1" id="KW-1133">Transmembrane helix</keyword>
<proteinExistence type="predicted"/>
<organism evidence="2 3">
    <name type="scientific">Nitrospira tepida</name>
    <dbReference type="NCBI Taxonomy" id="2973512"/>
    <lineage>
        <taxon>Bacteria</taxon>
        <taxon>Pseudomonadati</taxon>
        <taxon>Nitrospirota</taxon>
        <taxon>Nitrospiria</taxon>
        <taxon>Nitrospirales</taxon>
        <taxon>Nitrospiraceae</taxon>
        <taxon>Nitrospira</taxon>
    </lineage>
</organism>
<feature type="transmembrane region" description="Helical" evidence="1">
    <location>
        <begin position="189"/>
        <end position="209"/>
    </location>
</feature>
<dbReference type="AlphaFoldDB" id="A0AA86MW81"/>
<keyword evidence="3" id="KW-1185">Reference proteome</keyword>
<dbReference type="KEGG" id="nti:DNFV4_00608"/>
<evidence type="ECO:0000313" key="2">
    <source>
        <dbReference type="EMBL" id="CAI4030183.1"/>
    </source>
</evidence>
<gene>
    <name evidence="2" type="ORF">DNFV4_00608</name>
</gene>
<name>A0AA86MW81_9BACT</name>
<reference evidence="2" key="1">
    <citation type="submission" date="2022-10" db="EMBL/GenBank/DDBJ databases">
        <authorList>
            <person name="Koch H."/>
        </authorList>
    </citation>
    <scope>NUCLEOTIDE SEQUENCE</scope>
    <source>
        <strain evidence="2">DNF</strain>
    </source>
</reference>
<dbReference type="EMBL" id="OX365700">
    <property type="protein sequence ID" value="CAI4030183.1"/>
    <property type="molecule type" value="Genomic_DNA"/>
</dbReference>
<keyword evidence="1" id="KW-0812">Transmembrane</keyword>
<dbReference type="RefSeq" id="WP_289267182.1">
    <property type="nucleotide sequence ID" value="NZ_OX365700.1"/>
</dbReference>
<evidence type="ECO:0000256" key="1">
    <source>
        <dbReference type="SAM" id="Phobius"/>
    </source>
</evidence>
<protein>
    <submittedName>
        <fullName evidence="2">Uncharacterized protein</fullName>
    </submittedName>
</protein>